<dbReference type="Proteomes" id="UP000598271">
    <property type="component" value="Unassembled WGS sequence"/>
</dbReference>
<dbReference type="GO" id="GO:0070180">
    <property type="term" value="F:large ribosomal subunit rRNA binding"/>
    <property type="evidence" value="ECO:0007669"/>
    <property type="project" value="UniProtKB-UniRule"/>
</dbReference>
<dbReference type="InterPro" id="IPR047865">
    <property type="entry name" value="Ribosomal_uL10_bac_type"/>
</dbReference>
<dbReference type="GO" id="GO:0005840">
    <property type="term" value="C:ribosome"/>
    <property type="evidence" value="ECO:0007669"/>
    <property type="project" value="UniProtKB-KW"/>
</dbReference>
<protein>
    <recommendedName>
        <fullName evidence="5 6">Large ribosomal subunit protein uL10</fullName>
    </recommendedName>
</protein>
<keyword evidence="8" id="KW-1185">Reference proteome</keyword>
<proteinExistence type="inferred from homology"/>
<comment type="similarity">
    <text evidence="2 6">Belongs to the universal ribosomal protein uL10 family.</text>
</comment>
<dbReference type="SUPFAM" id="SSF160369">
    <property type="entry name" value="Ribosomal protein L10-like"/>
    <property type="match status" value="1"/>
</dbReference>
<comment type="function">
    <text evidence="1 6">Forms part of the ribosomal stalk, playing a central role in the interaction of the ribosome with GTP-bound translation factors.</text>
</comment>
<name>A0A8J3D213_9BACT</name>
<dbReference type="NCBIfam" id="NF000955">
    <property type="entry name" value="PRK00099.1-1"/>
    <property type="match status" value="1"/>
</dbReference>
<evidence type="ECO:0000313" key="7">
    <source>
        <dbReference type="EMBL" id="GHB56051.1"/>
    </source>
</evidence>
<comment type="caution">
    <text evidence="7">The sequence shown here is derived from an EMBL/GenBank/DDBJ whole genome shotgun (WGS) entry which is preliminary data.</text>
</comment>
<accession>A0A8J3D213</accession>
<evidence type="ECO:0000313" key="8">
    <source>
        <dbReference type="Proteomes" id="UP000598271"/>
    </source>
</evidence>
<evidence type="ECO:0000256" key="5">
    <source>
        <dbReference type="ARBA" id="ARBA00035202"/>
    </source>
</evidence>
<dbReference type="Gene3D" id="3.30.70.1730">
    <property type="match status" value="1"/>
</dbReference>
<comment type="subunit">
    <text evidence="6">Part of the ribosomal stalk of the 50S ribosomal subunit. The N-terminus interacts with L11 and the large rRNA to form the base of the stalk. The C-terminus forms an elongated spine to which L12 dimers bind in a sequential fashion forming a multimeric L10(L12)X complex.</text>
</comment>
<dbReference type="HAMAP" id="MF_00362">
    <property type="entry name" value="Ribosomal_uL10"/>
    <property type="match status" value="1"/>
</dbReference>
<dbReference type="AlphaFoldDB" id="A0A8J3D213"/>
<sequence>MTREQKTELVAELKQKFETTPYFYIVSASGMNSAETSNLRRMCYERGVEYRVIKNTLIKKALEDQEVDYAPFNDNVLKGFSGVMFHPESGKVPAQLIKDYRKKSGKDKLQFKGASVDASLFIGADQIDRLIALKSKQEMLGEVIAILQSPAKNVLGALQSGGHKLAGILKTLSEKEEQAA</sequence>
<keyword evidence="6" id="KW-0699">rRNA-binding</keyword>
<dbReference type="InterPro" id="IPR001790">
    <property type="entry name" value="Ribosomal_uL10"/>
</dbReference>
<dbReference type="CDD" id="cd05797">
    <property type="entry name" value="Ribosomal_L10"/>
    <property type="match status" value="1"/>
</dbReference>
<dbReference type="EMBL" id="BMXF01000001">
    <property type="protein sequence ID" value="GHB56051.1"/>
    <property type="molecule type" value="Genomic_DNA"/>
</dbReference>
<keyword evidence="6" id="KW-0694">RNA-binding</keyword>
<dbReference type="GO" id="GO:0006412">
    <property type="term" value="P:translation"/>
    <property type="evidence" value="ECO:0007669"/>
    <property type="project" value="UniProtKB-UniRule"/>
</dbReference>
<dbReference type="InterPro" id="IPR022973">
    <property type="entry name" value="Ribosomal_uL10_bac"/>
</dbReference>
<dbReference type="PANTHER" id="PTHR11560">
    <property type="entry name" value="39S RIBOSOMAL PROTEIN L10, MITOCHONDRIAL"/>
    <property type="match status" value="1"/>
</dbReference>
<dbReference type="InterPro" id="IPR043141">
    <property type="entry name" value="Ribosomal_uL10-like_sf"/>
</dbReference>
<evidence type="ECO:0000256" key="6">
    <source>
        <dbReference type="HAMAP-Rule" id="MF_00362"/>
    </source>
</evidence>
<keyword evidence="4 6" id="KW-0687">Ribonucleoprotein</keyword>
<organism evidence="7 8">
    <name type="scientific">Persicitalea jodogahamensis</name>
    <dbReference type="NCBI Taxonomy" id="402147"/>
    <lineage>
        <taxon>Bacteria</taxon>
        <taxon>Pseudomonadati</taxon>
        <taxon>Bacteroidota</taxon>
        <taxon>Cytophagia</taxon>
        <taxon>Cytophagales</taxon>
        <taxon>Spirosomataceae</taxon>
        <taxon>Persicitalea</taxon>
    </lineage>
</organism>
<keyword evidence="3 6" id="KW-0689">Ribosomal protein</keyword>
<evidence type="ECO:0000256" key="4">
    <source>
        <dbReference type="ARBA" id="ARBA00023274"/>
    </source>
</evidence>
<evidence type="ECO:0000256" key="1">
    <source>
        <dbReference type="ARBA" id="ARBA00002633"/>
    </source>
</evidence>
<evidence type="ECO:0000256" key="3">
    <source>
        <dbReference type="ARBA" id="ARBA00022980"/>
    </source>
</evidence>
<reference evidence="7 8" key="1">
    <citation type="journal article" date="2014" name="Int. J. Syst. Evol. Microbiol.">
        <title>Complete genome sequence of Corynebacterium casei LMG S-19264T (=DSM 44701T), isolated from a smear-ripened cheese.</title>
        <authorList>
            <consortium name="US DOE Joint Genome Institute (JGI-PGF)"/>
            <person name="Walter F."/>
            <person name="Albersmeier A."/>
            <person name="Kalinowski J."/>
            <person name="Ruckert C."/>
        </authorList>
    </citation>
    <scope>NUCLEOTIDE SEQUENCE [LARGE SCALE GENOMIC DNA]</scope>
    <source>
        <strain evidence="7 8">KCTC 12866</strain>
    </source>
</reference>
<dbReference type="RefSeq" id="WP_189562923.1">
    <property type="nucleotide sequence ID" value="NZ_BMXF01000001.1"/>
</dbReference>
<gene>
    <name evidence="6" type="primary">rplJ</name>
    <name evidence="7" type="ORF">GCM10007390_06650</name>
</gene>
<dbReference type="GO" id="GO:1990904">
    <property type="term" value="C:ribonucleoprotein complex"/>
    <property type="evidence" value="ECO:0007669"/>
    <property type="project" value="UniProtKB-KW"/>
</dbReference>
<dbReference type="Pfam" id="PF00466">
    <property type="entry name" value="Ribosomal_L10"/>
    <property type="match status" value="1"/>
</dbReference>
<evidence type="ECO:0000256" key="2">
    <source>
        <dbReference type="ARBA" id="ARBA00008889"/>
    </source>
</evidence>